<organism evidence="8 9">
    <name type="scientific">Tetraparma gracilis</name>
    <dbReference type="NCBI Taxonomy" id="2962635"/>
    <lineage>
        <taxon>Eukaryota</taxon>
        <taxon>Sar</taxon>
        <taxon>Stramenopiles</taxon>
        <taxon>Ochrophyta</taxon>
        <taxon>Bolidophyceae</taxon>
        <taxon>Parmales</taxon>
        <taxon>Triparmaceae</taxon>
        <taxon>Tetraparma</taxon>
    </lineage>
</organism>
<comment type="similarity">
    <text evidence="2 6">Belongs to the Mediator complex subunit 6 family.</text>
</comment>
<evidence type="ECO:0000256" key="6">
    <source>
        <dbReference type="RuleBase" id="RU364143"/>
    </source>
</evidence>
<reference evidence="8 9" key="1">
    <citation type="journal article" date="2023" name="Commun. Biol.">
        <title>Genome analysis of Parmales, the sister group of diatoms, reveals the evolutionary specialization of diatoms from phago-mixotrophs to photoautotrophs.</title>
        <authorList>
            <person name="Ban H."/>
            <person name="Sato S."/>
            <person name="Yoshikawa S."/>
            <person name="Yamada K."/>
            <person name="Nakamura Y."/>
            <person name="Ichinomiya M."/>
            <person name="Sato N."/>
            <person name="Blanc-Mathieu R."/>
            <person name="Endo H."/>
            <person name="Kuwata A."/>
            <person name="Ogata H."/>
        </authorList>
    </citation>
    <scope>NUCLEOTIDE SEQUENCE [LARGE SCALE GENOMIC DNA]</scope>
</reference>
<protein>
    <recommendedName>
        <fullName evidence="6">Mediator of RNA polymerase II transcription subunit 6</fullName>
    </recommendedName>
    <alternativeName>
        <fullName evidence="6">Mediator complex subunit 6</fullName>
    </alternativeName>
</protein>
<evidence type="ECO:0000256" key="2">
    <source>
        <dbReference type="ARBA" id="ARBA00007526"/>
    </source>
</evidence>
<evidence type="ECO:0000256" key="7">
    <source>
        <dbReference type="SAM" id="MobiDB-lite"/>
    </source>
</evidence>
<feature type="region of interest" description="Disordered" evidence="7">
    <location>
        <begin position="207"/>
        <end position="239"/>
    </location>
</feature>
<evidence type="ECO:0000256" key="3">
    <source>
        <dbReference type="ARBA" id="ARBA00023015"/>
    </source>
</evidence>
<accession>A0ABQ6N371</accession>
<evidence type="ECO:0000313" key="8">
    <source>
        <dbReference type="EMBL" id="GMI38519.1"/>
    </source>
</evidence>
<keyword evidence="4 6" id="KW-0804">Transcription</keyword>
<keyword evidence="9" id="KW-1185">Reference proteome</keyword>
<gene>
    <name evidence="6" type="primary">MED6</name>
    <name evidence="8" type="ORF">TeGR_g189</name>
</gene>
<dbReference type="Pfam" id="PF04934">
    <property type="entry name" value="Med6"/>
    <property type="match status" value="1"/>
</dbReference>
<proteinExistence type="inferred from homology"/>
<dbReference type="Gene3D" id="3.10.450.580">
    <property type="entry name" value="Mediator complex, subunit Med6"/>
    <property type="match status" value="1"/>
</dbReference>
<evidence type="ECO:0000256" key="1">
    <source>
        <dbReference type="ARBA" id="ARBA00004123"/>
    </source>
</evidence>
<evidence type="ECO:0000313" key="9">
    <source>
        <dbReference type="Proteomes" id="UP001165060"/>
    </source>
</evidence>
<keyword evidence="3 6" id="KW-0805">Transcription regulation</keyword>
<comment type="function">
    <text evidence="6">Component of the Mediator complex, a coactivator involved in the regulated transcription of nearly all RNA polymerase II-dependent genes. Mediator functions as a bridge to convey information from gene-specific regulatory proteins to the basal RNA polymerase II transcription machinery. Mediator is recruited to promoters by direct interactions with regulatory proteins and serves as a scaffold for the assembly of a functional preinitiation complex with RNA polymerase II and the general transcription factors.</text>
</comment>
<sequence length="239" mass="25817">MTITFIDPIYLSNFGLLPLTSLLSYALHPANPLRPILPHPTCNEELLKQGVHDYQVMERRMVRMTGAQIILAAVPPPQPDPPPPPGAPQQPEPAPNLFTITYIHRQSPSSYSLTAAFYCSAGEIFPCPRADAVLHSSLGRCALHLGKAGAVVGGRRGRTDVGRDERVKRARAAVEVPVAEREQRRRLEERGAKGRLLGALGRRVGGALEKARGGGGGEKGGEGEKEEGVKEEGVLKEEE</sequence>
<comment type="subunit">
    <text evidence="6">Component of the Mediator complex.</text>
</comment>
<comment type="subcellular location">
    <subcellularLocation>
        <location evidence="1 6">Nucleus</location>
    </subcellularLocation>
</comment>
<feature type="compositionally biased region" description="Pro residues" evidence="7">
    <location>
        <begin position="74"/>
        <end position="94"/>
    </location>
</feature>
<dbReference type="InterPro" id="IPR038566">
    <property type="entry name" value="Mediator_Med6_sf"/>
</dbReference>
<name>A0ABQ6N371_9STRA</name>
<dbReference type="Proteomes" id="UP001165060">
    <property type="component" value="Unassembled WGS sequence"/>
</dbReference>
<comment type="caution">
    <text evidence="8">The sequence shown here is derived from an EMBL/GenBank/DDBJ whole genome shotgun (WGS) entry which is preliminary data.</text>
</comment>
<feature type="compositionally biased region" description="Basic and acidic residues" evidence="7">
    <location>
        <begin position="219"/>
        <end position="239"/>
    </location>
</feature>
<evidence type="ECO:0000256" key="5">
    <source>
        <dbReference type="ARBA" id="ARBA00023242"/>
    </source>
</evidence>
<dbReference type="EMBL" id="BRYB01003544">
    <property type="protein sequence ID" value="GMI38519.1"/>
    <property type="molecule type" value="Genomic_DNA"/>
</dbReference>
<dbReference type="InterPro" id="IPR007018">
    <property type="entry name" value="Mediator_Med6"/>
</dbReference>
<evidence type="ECO:0000256" key="4">
    <source>
        <dbReference type="ARBA" id="ARBA00023163"/>
    </source>
</evidence>
<feature type="region of interest" description="Disordered" evidence="7">
    <location>
        <begin position="73"/>
        <end position="95"/>
    </location>
</feature>
<keyword evidence="5 6" id="KW-0539">Nucleus</keyword>
<keyword evidence="6" id="KW-0010">Activator</keyword>